<comment type="similarity">
    <text evidence="1">Belongs to the LysR transcriptional regulatory family.</text>
</comment>
<dbReference type="InterPro" id="IPR036390">
    <property type="entry name" value="WH_DNA-bd_sf"/>
</dbReference>
<evidence type="ECO:0000256" key="1">
    <source>
        <dbReference type="ARBA" id="ARBA00009437"/>
    </source>
</evidence>
<dbReference type="EMBL" id="SMBX01000002">
    <property type="protein sequence ID" value="TCV01490.1"/>
    <property type="molecule type" value="Genomic_DNA"/>
</dbReference>
<dbReference type="InterPro" id="IPR005119">
    <property type="entry name" value="LysR_subst-bd"/>
</dbReference>
<sequence length="299" mass="32472">MIQRLKLRHLRLVLAIHDASSLAQVAQSLHISPAAVSKALNEVEALLGEPLFERGRGWIAPTPLGETVIASARAIKAELAVLEQRVDALTHGHKGELRIGVKAVSLNPFLARVIASFSSQYPMVRVELVEGESADLLAQVAEGKLSFLFARLNAVITQMGLSCMEVLHDDAVVMASASHPLAAKADLAWPDVLQYPWCLPVPGTLMRDLLEKTLMDEGLSMPEKFVETSDVNLIVPLFRLSPYLTLLPRRVAERFMDASTGRALALAVPAPEDAVGIIWNGQLPMLPAAGFFLEHARAC</sequence>
<dbReference type="Gene3D" id="3.40.190.290">
    <property type="match status" value="1"/>
</dbReference>
<reference evidence="6 7" key="1">
    <citation type="submission" date="2019-03" db="EMBL/GenBank/DDBJ databases">
        <title>Genomic Encyclopedia of Type Strains, Phase IV (KMG-IV): sequencing the most valuable type-strain genomes for metagenomic binning, comparative biology and taxonomic classification.</title>
        <authorList>
            <person name="Goeker M."/>
        </authorList>
    </citation>
    <scope>NUCLEOTIDE SEQUENCE [LARGE SCALE GENOMIC DNA]</scope>
    <source>
        <strain evidence="6 7">DSM 100048</strain>
    </source>
</reference>
<dbReference type="GO" id="GO:0003700">
    <property type="term" value="F:DNA-binding transcription factor activity"/>
    <property type="evidence" value="ECO:0007669"/>
    <property type="project" value="InterPro"/>
</dbReference>
<dbReference type="SUPFAM" id="SSF46785">
    <property type="entry name" value="Winged helix' DNA-binding domain"/>
    <property type="match status" value="1"/>
</dbReference>
<keyword evidence="3 6" id="KW-0238">DNA-binding</keyword>
<dbReference type="Gene3D" id="1.10.10.10">
    <property type="entry name" value="Winged helix-like DNA-binding domain superfamily/Winged helix DNA-binding domain"/>
    <property type="match status" value="1"/>
</dbReference>
<keyword evidence="2" id="KW-0805">Transcription regulation</keyword>
<dbReference type="OrthoDB" id="8804410at2"/>
<dbReference type="Pfam" id="PF03466">
    <property type="entry name" value="LysR_substrate"/>
    <property type="match status" value="1"/>
</dbReference>
<dbReference type="AlphaFoldDB" id="A0A4V2VSC4"/>
<dbReference type="InterPro" id="IPR036388">
    <property type="entry name" value="WH-like_DNA-bd_sf"/>
</dbReference>
<gene>
    <name evidence="6" type="ORF">EV686_102202</name>
</gene>
<dbReference type="Pfam" id="PF00126">
    <property type="entry name" value="HTH_1"/>
    <property type="match status" value="1"/>
</dbReference>
<evidence type="ECO:0000313" key="7">
    <source>
        <dbReference type="Proteomes" id="UP000294692"/>
    </source>
</evidence>
<dbReference type="PROSITE" id="PS50931">
    <property type="entry name" value="HTH_LYSR"/>
    <property type="match status" value="1"/>
</dbReference>
<dbReference type="GO" id="GO:0005829">
    <property type="term" value="C:cytosol"/>
    <property type="evidence" value="ECO:0007669"/>
    <property type="project" value="TreeGrafter"/>
</dbReference>
<keyword evidence="7" id="KW-1185">Reference proteome</keyword>
<keyword evidence="4" id="KW-0804">Transcription</keyword>
<organism evidence="6 7">
    <name type="scientific">Paracandidimonas soli</name>
    <dbReference type="NCBI Taxonomy" id="1917182"/>
    <lineage>
        <taxon>Bacteria</taxon>
        <taxon>Pseudomonadati</taxon>
        <taxon>Pseudomonadota</taxon>
        <taxon>Betaproteobacteria</taxon>
        <taxon>Burkholderiales</taxon>
        <taxon>Alcaligenaceae</taxon>
        <taxon>Paracandidimonas</taxon>
    </lineage>
</organism>
<dbReference type="PANTHER" id="PTHR30419:SF8">
    <property type="entry name" value="NITROGEN ASSIMILATION TRANSCRIPTIONAL ACTIVATOR-RELATED"/>
    <property type="match status" value="1"/>
</dbReference>
<feature type="domain" description="HTH lysR-type" evidence="5">
    <location>
        <begin position="5"/>
        <end position="62"/>
    </location>
</feature>
<protein>
    <submittedName>
        <fullName evidence="6">DNA-binding transcriptional LysR family regulator</fullName>
    </submittedName>
</protein>
<dbReference type="PANTHER" id="PTHR30419">
    <property type="entry name" value="HTH-TYPE TRANSCRIPTIONAL REGULATOR YBHD"/>
    <property type="match status" value="1"/>
</dbReference>
<evidence type="ECO:0000256" key="3">
    <source>
        <dbReference type="ARBA" id="ARBA00023125"/>
    </source>
</evidence>
<dbReference type="RefSeq" id="WP_132474053.1">
    <property type="nucleotide sequence ID" value="NZ_JBHRVM010000001.1"/>
</dbReference>
<dbReference type="Proteomes" id="UP000294692">
    <property type="component" value="Unassembled WGS sequence"/>
</dbReference>
<accession>A0A4V2VSC4</accession>
<dbReference type="InterPro" id="IPR000847">
    <property type="entry name" value="LysR_HTH_N"/>
</dbReference>
<dbReference type="SUPFAM" id="SSF53850">
    <property type="entry name" value="Periplasmic binding protein-like II"/>
    <property type="match status" value="1"/>
</dbReference>
<name>A0A4V2VSC4_9BURK</name>
<comment type="caution">
    <text evidence="6">The sequence shown here is derived from an EMBL/GenBank/DDBJ whole genome shotgun (WGS) entry which is preliminary data.</text>
</comment>
<evidence type="ECO:0000313" key="6">
    <source>
        <dbReference type="EMBL" id="TCV01490.1"/>
    </source>
</evidence>
<dbReference type="GO" id="GO:0003677">
    <property type="term" value="F:DNA binding"/>
    <property type="evidence" value="ECO:0007669"/>
    <property type="project" value="UniProtKB-KW"/>
</dbReference>
<dbReference type="InterPro" id="IPR050950">
    <property type="entry name" value="HTH-type_LysR_regulators"/>
</dbReference>
<evidence type="ECO:0000256" key="2">
    <source>
        <dbReference type="ARBA" id="ARBA00023015"/>
    </source>
</evidence>
<proteinExistence type="inferred from homology"/>
<evidence type="ECO:0000256" key="4">
    <source>
        <dbReference type="ARBA" id="ARBA00023163"/>
    </source>
</evidence>
<evidence type="ECO:0000259" key="5">
    <source>
        <dbReference type="PROSITE" id="PS50931"/>
    </source>
</evidence>